<keyword evidence="2" id="KW-1185">Reference proteome</keyword>
<accession>A0ACB0KZC9</accession>
<proteinExistence type="predicted"/>
<dbReference type="Proteomes" id="UP001177021">
    <property type="component" value="Unassembled WGS sequence"/>
</dbReference>
<name>A0ACB0KZC9_TRIPR</name>
<comment type="caution">
    <text evidence="1">The sequence shown here is derived from an EMBL/GenBank/DDBJ whole genome shotgun (WGS) entry which is preliminary data.</text>
</comment>
<protein>
    <submittedName>
        <fullName evidence="1">Uncharacterized protein</fullName>
    </submittedName>
</protein>
<gene>
    <name evidence="1" type="ORF">MILVUS5_LOCUS28082</name>
</gene>
<reference evidence="1" key="1">
    <citation type="submission" date="2023-10" db="EMBL/GenBank/DDBJ databases">
        <authorList>
            <person name="Rodriguez Cubillos JULIANA M."/>
            <person name="De Vega J."/>
        </authorList>
    </citation>
    <scope>NUCLEOTIDE SEQUENCE</scope>
</reference>
<organism evidence="1 2">
    <name type="scientific">Trifolium pratense</name>
    <name type="common">Red clover</name>
    <dbReference type="NCBI Taxonomy" id="57577"/>
    <lineage>
        <taxon>Eukaryota</taxon>
        <taxon>Viridiplantae</taxon>
        <taxon>Streptophyta</taxon>
        <taxon>Embryophyta</taxon>
        <taxon>Tracheophyta</taxon>
        <taxon>Spermatophyta</taxon>
        <taxon>Magnoliopsida</taxon>
        <taxon>eudicotyledons</taxon>
        <taxon>Gunneridae</taxon>
        <taxon>Pentapetalae</taxon>
        <taxon>rosids</taxon>
        <taxon>fabids</taxon>
        <taxon>Fabales</taxon>
        <taxon>Fabaceae</taxon>
        <taxon>Papilionoideae</taxon>
        <taxon>50 kb inversion clade</taxon>
        <taxon>NPAAA clade</taxon>
        <taxon>Hologalegina</taxon>
        <taxon>IRL clade</taxon>
        <taxon>Trifolieae</taxon>
        <taxon>Trifolium</taxon>
    </lineage>
</organism>
<dbReference type="EMBL" id="CASHSV030000409">
    <property type="protein sequence ID" value="CAJ2662509.1"/>
    <property type="molecule type" value="Genomic_DNA"/>
</dbReference>
<evidence type="ECO:0000313" key="2">
    <source>
        <dbReference type="Proteomes" id="UP001177021"/>
    </source>
</evidence>
<evidence type="ECO:0000313" key="1">
    <source>
        <dbReference type="EMBL" id="CAJ2662509.1"/>
    </source>
</evidence>
<sequence>MGDDNHDWQTVRGRNKHGNNPFKPDITTSRYFKKENFNLFTTYFFSDIPDSFGAKALFNAFHYYGDIMEVVIPAKRDKGGRRFGFARFDRVNDPRQFEFELDNIIIGRNKISVNLSRFKRPEGNCNNDDRSKERKEARDIVNKDEGRTRDFLRNGRNLQFNTRSDNVDSYAQAARSGEAGRQREKQNTAAFSFEAEKDDMERLKKAFVGEVDQPGMSYNIQNAFHRQGYFSVKVTPLGANLALLEGQEDGEVEALMEDAKDWLKQWFRDIRPWSPTEVDPVRIVWLRVYGIPVHAWNDLFFTQVTKPWGSFINADDVTMKKLSMDVARLMIRSSCQKVVDEFIDVKINDDIFHLRVIEDSYGPMRIMTNQFQGKEGRDEEEEAEEEEEERLLVEEEEERESTGEGENLLVINSHVNAQHSPINLVVTDEEIHEEREEVSRISNNITTTPILDSLNCLNFDVETTNLEGGAAKRVSANANVEFCMVQNLPSSGPTNSINSPSIVTGATNKRLSKSEDLGLSHNSNFLNSNVRGGIVGLKGGVYSDGPRSVYNKLNNGPKYHNNSKKSLCTHKHTGIAPLFLPSASLRKQQQLASSLKSRKQNSHISSSKPRSDSSNTNTVSAEGASEVAGVRRVQPSMITSGTGSSGSLFPVDELLCCSSINSSDIRNCNRKFLKNYEHEVASKVWLGALELGVEGEEVGERYVERIISNETRVEEARIQREHQNQCCP</sequence>